<evidence type="ECO:0000256" key="3">
    <source>
        <dbReference type="ARBA" id="ARBA00022448"/>
    </source>
</evidence>
<dbReference type="PANTHER" id="PTHR30269">
    <property type="entry name" value="TRANSMEMBRANE PROTEIN YFCA"/>
    <property type="match status" value="1"/>
</dbReference>
<dbReference type="InterPro" id="IPR002781">
    <property type="entry name" value="TM_pro_TauE-like"/>
</dbReference>
<dbReference type="InterPro" id="IPR052017">
    <property type="entry name" value="TSUP"/>
</dbReference>
<comment type="caution">
    <text evidence="9">The sequence shown here is derived from an EMBL/GenBank/DDBJ whole genome shotgun (WGS) entry which is preliminary data.</text>
</comment>
<evidence type="ECO:0000256" key="4">
    <source>
        <dbReference type="ARBA" id="ARBA00022475"/>
    </source>
</evidence>
<comment type="subcellular location">
    <subcellularLocation>
        <location evidence="1 8">Cell membrane</location>
        <topology evidence="1 8">Multi-pass membrane protein</topology>
    </subcellularLocation>
</comment>
<name>A0A0J1JGL8_9GAMM</name>
<gene>
    <name evidence="9" type="ORF">ABT58_10450</name>
</gene>
<keyword evidence="4 8" id="KW-1003">Cell membrane</keyword>
<keyword evidence="5 8" id="KW-0812">Transmembrane</keyword>
<evidence type="ECO:0000256" key="2">
    <source>
        <dbReference type="ARBA" id="ARBA00009142"/>
    </source>
</evidence>
<keyword evidence="10" id="KW-1185">Reference proteome</keyword>
<dbReference type="PATRIC" id="fig|754436.4.peg.2217"/>
<keyword evidence="3" id="KW-0813">Transport</keyword>
<comment type="similarity">
    <text evidence="2 8">Belongs to the 4-toluene sulfonate uptake permease (TSUP) (TC 2.A.102) family.</text>
</comment>
<evidence type="ECO:0000256" key="8">
    <source>
        <dbReference type="RuleBase" id="RU363041"/>
    </source>
</evidence>
<dbReference type="PANTHER" id="PTHR30269:SF37">
    <property type="entry name" value="MEMBRANE TRANSPORTER PROTEIN"/>
    <property type="match status" value="1"/>
</dbReference>
<reference evidence="9 10" key="1">
    <citation type="submission" date="2015-05" db="EMBL/GenBank/DDBJ databases">
        <title>Photobacterium galathea sp. nov.</title>
        <authorList>
            <person name="Machado H."/>
            <person name="Gram L."/>
        </authorList>
    </citation>
    <scope>NUCLEOTIDE SEQUENCE [LARGE SCALE GENOMIC DNA]</scope>
    <source>
        <strain evidence="9 10">DSM 25995</strain>
    </source>
</reference>
<feature type="transmembrane region" description="Helical" evidence="8">
    <location>
        <begin position="86"/>
        <end position="104"/>
    </location>
</feature>
<dbReference type="Pfam" id="PF01925">
    <property type="entry name" value="TauE"/>
    <property type="match status" value="1"/>
</dbReference>
<dbReference type="Proteomes" id="UP000036426">
    <property type="component" value="Unassembled WGS sequence"/>
</dbReference>
<keyword evidence="7 8" id="KW-0472">Membrane</keyword>
<feature type="transmembrane region" description="Helical" evidence="8">
    <location>
        <begin position="30"/>
        <end position="49"/>
    </location>
</feature>
<evidence type="ECO:0000313" key="9">
    <source>
        <dbReference type="EMBL" id="KLV00972.1"/>
    </source>
</evidence>
<keyword evidence="6 8" id="KW-1133">Transmembrane helix</keyword>
<dbReference type="EMBL" id="LDOV01000018">
    <property type="protein sequence ID" value="KLV00972.1"/>
    <property type="molecule type" value="Genomic_DNA"/>
</dbReference>
<organism evidence="9 10">
    <name type="scientific">Photobacterium aphoticum</name>
    <dbReference type="NCBI Taxonomy" id="754436"/>
    <lineage>
        <taxon>Bacteria</taxon>
        <taxon>Pseudomonadati</taxon>
        <taxon>Pseudomonadota</taxon>
        <taxon>Gammaproteobacteria</taxon>
        <taxon>Vibrionales</taxon>
        <taxon>Vibrionaceae</taxon>
        <taxon>Photobacterium</taxon>
    </lineage>
</organism>
<evidence type="ECO:0000313" key="10">
    <source>
        <dbReference type="Proteomes" id="UP000036426"/>
    </source>
</evidence>
<evidence type="ECO:0000256" key="5">
    <source>
        <dbReference type="ARBA" id="ARBA00022692"/>
    </source>
</evidence>
<dbReference type="GO" id="GO:0005886">
    <property type="term" value="C:plasma membrane"/>
    <property type="evidence" value="ECO:0007669"/>
    <property type="project" value="UniProtKB-SubCell"/>
</dbReference>
<dbReference type="OrthoDB" id="7843147at2"/>
<evidence type="ECO:0000256" key="6">
    <source>
        <dbReference type="ARBA" id="ARBA00022989"/>
    </source>
</evidence>
<evidence type="ECO:0000256" key="1">
    <source>
        <dbReference type="ARBA" id="ARBA00004651"/>
    </source>
</evidence>
<proteinExistence type="inferred from homology"/>
<feature type="transmembrane region" description="Helical" evidence="8">
    <location>
        <begin position="61"/>
        <end position="80"/>
    </location>
</feature>
<evidence type="ECO:0000256" key="7">
    <source>
        <dbReference type="ARBA" id="ARBA00023136"/>
    </source>
</evidence>
<feature type="transmembrane region" description="Helical" evidence="8">
    <location>
        <begin position="195"/>
        <end position="213"/>
    </location>
</feature>
<dbReference type="AlphaFoldDB" id="A0A0J1JGL8"/>
<feature type="transmembrane region" description="Helical" evidence="8">
    <location>
        <begin position="253"/>
        <end position="271"/>
    </location>
</feature>
<feature type="transmembrane region" description="Helical" evidence="8">
    <location>
        <begin position="225"/>
        <end position="247"/>
    </location>
</feature>
<sequence length="284" mass="31491">MQVIGFFIQGTTGFGCTVIAAPITNGLLGTTMGVPYGTAITIPFLYYLAIKGRKDISWQDLGKIVLLCAPGILIGQYLFYQISPQTAKVLIGAMVTVIALMNLHKYVVKPLVIKEIEENEVADTLVKRIFRYGCLILGGIVHGAFNIGGPLITVYTLEAVKDKKKFRNTMTMLWVVLNSWNLFNQHQNGAFTSELNSALLVGLPLAGIGFFFGMRFLEKINREQFLRIVYVVLLIIGSNMLLSNIPWTADSKMMTIVGTVIVLSGYAFNVFKKRKVNIEKVQVL</sequence>
<protein>
    <recommendedName>
        <fullName evidence="8">Probable membrane transporter protein</fullName>
    </recommendedName>
</protein>
<accession>A0A0J1JGL8</accession>